<dbReference type="KEGG" id="tut:107363523"/>
<feature type="region of interest" description="Disordered" evidence="5">
    <location>
        <begin position="224"/>
        <end position="245"/>
    </location>
</feature>
<keyword evidence="4" id="KW-0507">mRNA processing</keyword>
<dbReference type="GO" id="GO:0031087">
    <property type="term" value="P:deadenylation-independent decapping of nuclear-transcribed mRNA"/>
    <property type="evidence" value="ECO:0007669"/>
    <property type="project" value="TreeGrafter"/>
</dbReference>
<name>T1KEM3_TETUR</name>
<dbReference type="OMA" id="PYNGFFL"/>
<comment type="similarity">
    <text evidence="2">Belongs to the DCP1 family.</text>
</comment>
<evidence type="ECO:0008006" key="8">
    <source>
        <dbReference type="Google" id="ProtNLM"/>
    </source>
</evidence>
<dbReference type="GO" id="GO:0000290">
    <property type="term" value="P:deadenylation-dependent decapping of nuclear-transcribed mRNA"/>
    <property type="evidence" value="ECO:0007669"/>
    <property type="project" value="InterPro"/>
</dbReference>
<organism evidence="6 7">
    <name type="scientific">Tetranychus urticae</name>
    <name type="common">Two-spotted spider mite</name>
    <dbReference type="NCBI Taxonomy" id="32264"/>
    <lineage>
        <taxon>Eukaryota</taxon>
        <taxon>Metazoa</taxon>
        <taxon>Ecdysozoa</taxon>
        <taxon>Arthropoda</taxon>
        <taxon>Chelicerata</taxon>
        <taxon>Arachnida</taxon>
        <taxon>Acari</taxon>
        <taxon>Acariformes</taxon>
        <taxon>Trombidiformes</taxon>
        <taxon>Prostigmata</taxon>
        <taxon>Eleutherengona</taxon>
        <taxon>Raphignathae</taxon>
        <taxon>Tetranychoidea</taxon>
        <taxon>Tetranychidae</taxon>
        <taxon>Tetranychus</taxon>
    </lineage>
</organism>
<feature type="region of interest" description="Disordered" evidence="5">
    <location>
        <begin position="258"/>
        <end position="307"/>
    </location>
</feature>
<protein>
    <recommendedName>
        <fullName evidence="8">mRNA-decapping enzyme C-terminal domain-containing protein</fullName>
    </recommendedName>
</protein>
<feature type="region of interest" description="Disordered" evidence="5">
    <location>
        <begin position="169"/>
        <end position="201"/>
    </location>
</feature>
<dbReference type="AlphaFoldDB" id="T1KEM3"/>
<proteinExistence type="inferred from homology"/>
<feature type="region of interest" description="Disordered" evidence="5">
    <location>
        <begin position="323"/>
        <end position="349"/>
    </location>
</feature>
<evidence type="ECO:0000313" key="7">
    <source>
        <dbReference type="Proteomes" id="UP000015104"/>
    </source>
</evidence>
<dbReference type="Gene3D" id="2.30.29.30">
    <property type="entry name" value="Pleckstrin-homology domain (PH domain)/Phosphotyrosine-binding domain (PTB)"/>
    <property type="match status" value="1"/>
</dbReference>
<keyword evidence="3" id="KW-0963">Cytoplasm</keyword>
<dbReference type="SUPFAM" id="SSF50729">
    <property type="entry name" value="PH domain-like"/>
    <property type="match status" value="1"/>
</dbReference>
<dbReference type="HOGENOM" id="CLU_030030_1_1_1"/>
<dbReference type="InterPro" id="IPR011993">
    <property type="entry name" value="PH-like_dom_sf"/>
</dbReference>
<dbReference type="GO" id="GO:0008047">
    <property type="term" value="F:enzyme activator activity"/>
    <property type="evidence" value="ECO:0007669"/>
    <property type="project" value="InterPro"/>
</dbReference>
<sequence length="393" mass="43691">MSNQRSDKGRDEINLRNLRRMDDSIKEILSTASAVTVYQFAIDAKKWNKLPIEGPLHVVRRSIYPRTTLYVMNRLETSNLILPITKETDVKVELPYLMLKNLERGIFCIWFYVNDECAETASLLINELESLTKNGPNSGDIVAQPVDSFVDTLAKIGIKNVTVSKSASKGIDSNVHSDGKNIEPSELMSTPSNSIDKQKSLENGGRSVNVQDLFAQAASLAQGANVSQSSIPDSRHTPRAMSRNQFAPINLIYDLERAKNDETGEPLAPSDTLEDEMLTPAMIKERSKDKSLLRDNEKQNTGILTSSNDLVPPIDDLYIYGQSSKPLSNNPDHSRLQLSASTSRSLQQSNVYDPQLPTDQLKNVLIHLIQTDPEFVAKIRAALIATQHQASYP</sequence>
<comment type="subcellular location">
    <subcellularLocation>
        <location evidence="1">Cytoplasm</location>
    </subcellularLocation>
</comment>
<accession>T1KEM3</accession>
<dbReference type="InterPro" id="IPR010334">
    <property type="entry name" value="Dcp1"/>
</dbReference>
<dbReference type="PANTHER" id="PTHR16290">
    <property type="entry name" value="TRANSCRIPTION FACTOR SMIF DECAPPING ENZYME DCP1"/>
    <property type="match status" value="1"/>
</dbReference>
<dbReference type="EMBL" id="CAEY01000027">
    <property type="status" value="NOT_ANNOTATED_CDS"/>
    <property type="molecule type" value="Genomic_DNA"/>
</dbReference>
<evidence type="ECO:0000256" key="5">
    <source>
        <dbReference type="SAM" id="MobiDB-lite"/>
    </source>
</evidence>
<reference evidence="7" key="1">
    <citation type="submission" date="2011-08" db="EMBL/GenBank/DDBJ databases">
        <authorList>
            <person name="Rombauts S."/>
        </authorList>
    </citation>
    <scope>NUCLEOTIDE SEQUENCE</scope>
    <source>
        <strain evidence="7">London</strain>
    </source>
</reference>
<reference evidence="6" key="2">
    <citation type="submission" date="2015-06" db="UniProtKB">
        <authorList>
            <consortium name="EnsemblMetazoa"/>
        </authorList>
    </citation>
    <scope>IDENTIFICATION</scope>
</reference>
<dbReference type="Pfam" id="PF06058">
    <property type="entry name" value="DCP1"/>
    <property type="match status" value="1"/>
</dbReference>
<dbReference type="GO" id="GO:0000932">
    <property type="term" value="C:P-body"/>
    <property type="evidence" value="ECO:0007669"/>
    <property type="project" value="TreeGrafter"/>
</dbReference>
<dbReference type="STRING" id="32264.T1KEM3"/>
<dbReference type="PANTHER" id="PTHR16290:SF0">
    <property type="entry name" value="DECAPPING PROTEIN 1, ISOFORM A"/>
    <property type="match status" value="1"/>
</dbReference>
<dbReference type="CDD" id="cd09804">
    <property type="entry name" value="Dcp1"/>
    <property type="match status" value="1"/>
</dbReference>
<dbReference type="OrthoDB" id="440673at2759"/>
<feature type="compositionally biased region" description="Basic and acidic residues" evidence="5">
    <location>
        <begin position="283"/>
        <end position="298"/>
    </location>
</feature>
<dbReference type="eggNOG" id="KOG2868">
    <property type="taxonomic scope" value="Eukaryota"/>
</dbReference>
<dbReference type="EnsemblMetazoa" id="tetur10g00050.1">
    <property type="protein sequence ID" value="tetur10g00050.1"/>
    <property type="gene ID" value="tetur10g00050"/>
</dbReference>
<keyword evidence="7" id="KW-1185">Reference proteome</keyword>
<evidence type="ECO:0000256" key="2">
    <source>
        <dbReference type="ARBA" id="ARBA00008778"/>
    </source>
</evidence>
<gene>
    <name evidence="6" type="primary">107363523</name>
</gene>
<evidence type="ECO:0000256" key="4">
    <source>
        <dbReference type="ARBA" id="ARBA00022664"/>
    </source>
</evidence>
<dbReference type="GO" id="GO:0006397">
    <property type="term" value="P:mRNA processing"/>
    <property type="evidence" value="ECO:0007669"/>
    <property type="project" value="UniProtKB-KW"/>
</dbReference>
<evidence type="ECO:0000256" key="3">
    <source>
        <dbReference type="ARBA" id="ARBA00022490"/>
    </source>
</evidence>
<dbReference type="Proteomes" id="UP000015104">
    <property type="component" value="Unassembled WGS sequence"/>
</dbReference>
<evidence type="ECO:0000256" key="1">
    <source>
        <dbReference type="ARBA" id="ARBA00004496"/>
    </source>
</evidence>
<evidence type="ECO:0000313" key="6">
    <source>
        <dbReference type="EnsemblMetazoa" id="tetur10g00050.1"/>
    </source>
</evidence>
<dbReference type="GO" id="GO:0003729">
    <property type="term" value="F:mRNA binding"/>
    <property type="evidence" value="ECO:0007669"/>
    <property type="project" value="TreeGrafter"/>
</dbReference>